<dbReference type="HOGENOM" id="CLU_1389849_0_0_1"/>
<accession>F0UH64</accession>
<protein>
    <submittedName>
        <fullName evidence="2">Predicted protein</fullName>
    </submittedName>
</protein>
<evidence type="ECO:0000313" key="2">
    <source>
        <dbReference type="EMBL" id="EGC45251.1"/>
    </source>
</evidence>
<reference evidence="3" key="1">
    <citation type="submission" date="2008-07" db="EMBL/GenBank/DDBJ databases">
        <title>Annotation of Ajellomyces capsulatus strain H88.</title>
        <authorList>
            <person name="Champion M."/>
            <person name="Cuomo C."/>
            <person name="Ma L.-J."/>
            <person name="Henn M.R."/>
            <person name="Sil A."/>
            <person name="Goldman B."/>
            <person name="Young S.K."/>
            <person name="Kodira C.D."/>
            <person name="Zeng Q."/>
            <person name="Koehrsen M."/>
            <person name="Alvarado L."/>
            <person name="Berlin A."/>
            <person name="Borenstein D."/>
            <person name="Chen Z."/>
            <person name="Engels R."/>
            <person name="Freedman E."/>
            <person name="Gellesch M."/>
            <person name="Goldberg J."/>
            <person name="Griggs A."/>
            <person name="Gujja S."/>
            <person name="Heiman D."/>
            <person name="Hepburn T."/>
            <person name="Howarth C."/>
            <person name="Jen D."/>
            <person name="Larson L."/>
            <person name="Lewis B."/>
            <person name="Mehta T."/>
            <person name="Park D."/>
            <person name="Pearson M."/>
            <person name="Roberts A."/>
            <person name="Saif S."/>
            <person name="Shea T."/>
            <person name="Shenoy N."/>
            <person name="Sisk P."/>
            <person name="Stolte C."/>
            <person name="Sykes S."/>
            <person name="Walk T."/>
            <person name="White J."/>
            <person name="Yandava C."/>
            <person name="Klein B."/>
            <person name="McEwen J.G."/>
            <person name="Puccia R."/>
            <person name="Goldman G.H."/>
            <person name="Felipe M.S."/>
            <person name="Nino-Vega G."/>
            <person name="San-Blas G."/>
            <person name="Taylor J."/>
            <person name="Mendoza L."/>
            <person name="Galagan J."/>
            <person name="Nusbaum C."/>
            <person name="Birren B."/>
        </authorList>
    </citation>
    <scope>NUCLEOTIDE SEQUENCE [LARGE SCALE GENOMIC DNA]</scope>
    <source>
        <strain evidence="3">H88</strain>
    </source>
</reference>
<dbReference type="EMBL" id="DS990638">
    <property type="protein sequence ID" value="EGC45251.1"/>
    <property type="molecule type" value="Genomic_DNA"/>
</dbReference>
<organism evidence="3">
    <name type="scientific">Ajellomyces capsulatus (strain H88)</name>
    <name type="common">Darling's disease fungus</name>
    <name type="synonym">Histoplasma capsulatum</name>
    <dbReference type="NCBI Taxonomy" id="544711"/>
    <lineage>
        <taxon>Eukaryota</taxon>
        <taxon>Fungi</taxon>
        <taxon>Dikarya</taxon>
        <taxon>Ascomycota</taxon>
        <taxon>Pezizomycotina</taxon>
        <taxon>Eurotiomycetes</taxon>
        <taxon>Eurotiomycetidae</taxon>
        <taxon>Onygenales</taxon>
        <taxon>Ajellomycetaceae</taxon>
        <taxon>Histoplasma</taxon>
    </lineage>
</organism>
<proteinExistence type="predicted"/>
<feature type="region of interest" description="Disordered" evidence="1">
    <location>
        <begin position="1"/>
        <end position="53"/>
    </location>
</feature>
<gene>
    <name evidence="2" type="ORF">HCEG_04466</name>
</gene>
<evidence type="ECO:0000256" key="1">
    <source>
        <dbReference type="SAM" id="MobiDB-lite"/>
    </source>
</evidence>
<feature type="compositionally biased region" description="Basic and acidic residues" evidence="1">
    <location>
        <begin position="38"/>
        <end position="50"/>
    </location>
</feature>
<dbReference type="Proteomes" id="UP000008142">
    <property type="component" value="Unassembled WGS sequence"/>
</dbReference>
<name>F0UH64_AJEC8</name>
<dbReference type="AlphaFoldDB" id="F0UH64"/>
<sequence>MHKDKKGRGMTVAGRGNTTRTSKTKQEKDEPSTPQPWAKERHAKDLDQGRGEVGAGGEVDRRFWRFNVWSRYWEHPWTRTAATVLGLFHWSDCTSQAVVRCDAGVLETCFIRLGTTPAGNKPRFLQTIYLMLRRDHAHLIIIIIRALKVWQRSRERWGPARPSPQLDLKLNAEWRPRKHFLFMGTHGNSEAADKPK</sequence>
<evidence type="ECO:0000313" key="3">
    <source>
        <dbReference type="Proteomes" id="UP000008142"/>
    </source>
</evidence>